<proteinExistence type="predicted"/>
<dbReference type="PANTHER" id="PTHR44688">
    <property type="entry name" value="DNA-BINDING TRANSCRIPTIONAL ACTIVATOR DEVR_DOSR"/>
    <property type="match status" value="1"/>
</dbReference>
<evidence type="ECO:0000313" key="5">
    <source>
        <dbReference type="EMBL" id="NJW52521.1"/>
    </source>
</evidence>
<dbReference type="PROSITE" id="PS50043">
    <property type="entry name" value="HTH_LUXR_2"/>
    <property type="match status" value="1"/>
</dbReference>
<dbReference type="PANTHER" id="PTHR44688:SF16">
    <property type="entry name" value="DNA-BINDING TRANSCRIPTIONAL ACTIVATOR DEVR_DOSR"/>
    <property type="match status" value="1"/>
</dbReference>
<dbReference type="PRINTS" id="PR00038">
    <property type="entry name" value="HTHLUXR"/>
</dbReference>
<dbReference type="SMART" id="SM00421">
    <property type="entry name" value="HTH_LUXR"/>
    <property type="match status" value="1"/>
</dbReference>
<evidence type="ECO:0000313" key="6">
    <source>
        <dbReference type="Proteomes" id="UP000703674"/>
    </source>
</evidence>
<keyword evidence="2" id="KW-0238">DNA-binding</keyword>
<protein>
    <submittedName>
        <fullName evidence="5">Helix-turn-helix transcriptional regulator</fullName>
    </submittedName>
</protein>
<sequence length="215" mass="24915">MKLEEKIKNLTPDLERMPGVVVIHEIEGFKPVYMSRNGLELLEMELEALLATGADYSKKFLSNDFMESYLAQLKEMLEREGNDETFTFFHEVKIKVDFRWYAGSMKMFHSRSGVPTHTITFAVPLEEYQWTIKRAKELLKEKHFARKNLEKFSSLSRREKEVLSLSATGNKAAQISDELKVSQDTVNSHLKSLKSKLNTSSSYEMLRFAKAYDLI</sequence>
<dbReference type="Pfam" id="PF00196">
    <property type="entry name" value="GerE"/>
    <property type="match status" value="1"/>
</dbReference>
<keyword evidence="1" id="KW-0805">Transcription regulation</keyword>
<comment type="caution">
    <text evidence="5">The sequence shown here is derived from an EMBL/GenBank/DDBJ whole genome shotgun (WGS) entry which is preliminary data.</text>
</comment>
<evidence type="ECO:0000256" key="3">
    <source>
        <dbReference type="ARBA" id="ARBA00023163"/>
    </source>
</evidence>
<evidence type="ECO:0000256" key="2">
    <source>
        <dbReference type="ARBA" id="ARBA00023125"/>
    </source>
</evidence>
<dbReference type="CDD" id="cd06170">
    <property type="entry name" value="LuxR_C_like"/>
    <property type="match status" value="1"/>
</dbReference>
<name>A0ABX1CW56_9FLAO</name>
<evidence type="ECO:0000256" key="1">
    <source>
        <dbReference type="ARBA" id="ARBA00023015"/>
    </source>
</evidence>
<dbReference type="Proteomes" id="UP000703674">
    <property type="component" value="Unassembled WGS sequence"/>
</dbReference>
<reference evidence="5 6" key="1">
    <citation type="submission" date="2020-03" db="EMBL/GenBank/DDBJ databases">
        <title>Salinimicrobium sp. nov, isolated from SCS.</title>
        <authorList>
            <person name="Cao W.R."/>
        </authorList>
    </citation>
    <scope>NUCLEOTIDE SEQUENCE [LARGE SCALE GENOMIC DNA]</scope>
    <source>
        <strain evidence="6">J15B91</strain>
    </source>
</reference>
<keyword evidence="3" id="KW-0804">Transcription</keyword>
<evidence type="ECO:0000259" key="4">
    <source>
        <dbReference type="PROSITE" id="PS50043"/>
    </source>
</evidence>
<dbReference type="InterPro" id="IPR036388">
    <property type="entry name" value="WH-like_DNA-bd_sf"/>
</dbReference>
<dbReference type="Gene3D" id="1.10.10.10">
    <property type="entry name" value="Winged helix-like DNA-binding domain superfamily/Winged helix DNA-binding domain"/>
    <property type="match status" value="1"/>
</dbReference>
<dbReference type="EMBL" id="JAAVJR010000003">
    <property type="protein sequence ID" value="NJW52521.1"/>
    <property type="molecule type" value="Genomic_DNA"/>
</dbReference>
<gene>
    <name evidence="5" type="ORF">HC175_06275</name>
</gene>
<dbReference type="InterPro" id="IPR016032">
    <property type="entry name" value="Sig_transdc_resp-reg_C-effctor"/>
</dbReference>
<dbReference type="PROSITE" id="PS00622">
    <property type="entry name" value="HTH_LUXR_1"/>
    <property type="match status" value="1"/>
</dbReference>
<feature type="domain" description="HTH luxR-type" evidence="4">
    <location>
        <begin position="148"/>
        <end position="213"/>
    </location>
</feature>
<dbReference type="RefSeq" id="WP_168137643.1">
    <property type="nucleotide sequence ID" value="NZ_JAAVJR010000003.1"/>
</dbReference>
<keyword evidence="6" id="KW-1185">Reference proteome</keyword>
<organism evidence="5 6">
    <name type="scientific">Salinimicrobium oceani</name>
    <dbReference type="NCBI Taxonomy" id="2722702"/>
    <lineage>
        <taxon>Bacteria</taxon>
        <taxon>Pseudomonadati</taxon>
        <taxon>Bacteroidota</taxon>
        <taxon>Flavobacteriia</taxon>
        <taxon>Flavobacteriales</taxon>
        <taxon>Flavobacteriaceae</taxon>
        <taxon>Salinimicrobium</taxon>
    </lineage>
</organism>
<dbReference type="SUPFAM" id="SSF46894">
    <property type="entry name" value="C-terminal effector domain of the bipartite response regulators"/>
    <property type="match status" value="1"/>
</dbReference>
<dbReference type="InterPro" id="IPR000792">
    <property type="entry name" value="Tscrpt_reg_LuxR_C"/>
</dbReference>
<accession>A0ABX1CW56</accession>